<gene>
    <name evidence="1" type="ORF">GCM10009810_18100</name>
</gene>
<name>A0ABP4WTD0_9MICO</name>
<protein>
    <recommendedName>
        <fullName evidence="3">GNAT family N-acetyltransferase</fullName>
    </recommendedName>
</protein>
<proteinExistence type="predicted"/>
<dbReference type="InterPro" id="IPR016181">
    <property type="entry name" value="Acyl_CoA_acyltransferase"/>
</dbReference>
<evidence type="ECO:0000313" key="2">
    <source>
        <dbReference type="Proteomes" id="UP001501475"/>
    </source>
</evidence>
<accession>A0ABP4WTD0</accession>
<evidence type="ECO:0008006" key="3">
    <source>
        <dbReference type="Google" id="ProtNLM"/>
    </source>
</evidence>
<dbReference type="Gene3D" id="3.40.630.30">
    <property type="match status" value="1"/>
</dbReference>
<reference evidence="2" key="1">
    <citation type="journal article" date="2019" name="Int. J. Syst. Evol. Microbiol.">
        <title>The Global Catalogue of Microorganisms (GCM) 10K type strain sequencing project: providing services to taxonomists for standard genome sequencing and annotation.</title>
        <authorList>
            <consortium name="The Broad Institute Genomics Platform"/>
            <consortium name="The Broad Institute Genome Sequencing Center for Infectious Disease"/>
            <person name="Wu L."/>
            <person name="Ma J."/>
        </authorList>
    </citation>
    <scope>NUCLEOTIDE SEQUENCE [LARGE SCALE GENOMIC DNA]</scope>
    <source>
        <strain evidence="2">JCM 15591</strain>
    </source>
</reference>
<dbReference type="RefSeq" id="WP_344065078.1">
    <property type="nucleotide sequence ID" value="NZ_BAAAPN010000045.1"/>
</dbReference>
<organism evidence="1 2">
    <name type="scientific">Nostocoides vanveenii</name>
    <dbReference type="NCBI Taxonomy" id="330835"/>
    <lineage>
        <taxon>Bacteria</taxon>
        <taxon>Bacillati</taxon>
        <taxon>Actinomycetota</taxon>
        <taxon>Actinomycetes</taxon>
        <taxon>Micrococcales</taxon>
        <taxon>Intrasporangiaceae</taxon>
        <taxon>Nostocoides</taxon>
    </lineage>
</organism>
<dbReference type="EMBL" id="BAAAPN010000045">
    <property type="protein sequence ID" value="GAA1758953.1"/>
    <property type="molecule type" value="Genomic_DNA"/>
</dbReference>
<keyword evidence="2" id="KW-1185">Reference proteome</keyword>
<dbReference type="SUPFAM" id="SSF55729">
    <property type="entry name" value="Acyl-CoA N-acyltransferases (Nat)"/>
    <property type="match status" value="1"/>
</dbReference>
<sequence length="88" mass="9351">MSITLRRAHTDDVDRIGHHRDSMLREMGISEDVVAAASAPARDSLASALADGRYVGVLAHEKGAVVGGVGVLWLDLPPNTHTTVPRRG</sequence>
<dbReference type="Proteomes" id="UP001501475">
    <property type="component" value="Unassembled WGS sequence"/>
</dbReference>
<evidence type="ECO:0000313" key="1">
    <source>
        <dbReference type="EMBL" id="GAA1758953.1"/>
    </source>
</evidence>
<comment type="caution">
    <text evidence="1">The sequence shown here is derived from an EMBL/GenBank/DDBJ whole genome shotgun (WGS) entry which is preliminary data.</text>
</comment>